<dbReference type="Gene3D" id="1.20.140.150">
    <property type="match status" value="1"/>
</dbReference>
<dbReference type="PANTHER" id="PTHR14347">
    <property type="entry name" value="CLAUDIN DOMAIN-CONTAINING PROTEIN 1"/>
    <property type="match status" value="1"/>
</dbReference>
<comment type="caution">
    <text evidence="6">The sequence shown here is derived from an EMBL/GenBank/DDBJ whole genome shotgun (WGS) entry which is preliminary data.</text>
</comment>
<evidence type="ECO:0000256" key="3">
    <source>
        <dbReference type="ARBA" id="ARBA00022989"/>
    </source>
</evidence>
<evidence type="ECO:0000256" key="2">
    <source>
        <dbReference type="ARBA" id="ARBA00022692"/>
    </source>
</evidence>
<evidence type="ECO:0000313" key="8">
    <source>
        <dbReference type="Proteomes" id="UP000327493"/>
    </source>
</evidence>
<dbReference type="EMBL" id="VOFY01000046">
    <property type="protein sequence ID" value="KAA8579149.1"/>
    <property type="molecule type" value="Genomic_DNA"/>
</dbReference>
<evidence type="ECO:0008006" key="9">
    <source>
        <dbReference type="Google" id="ProtNLM"/>
    </source>
</evidence>
<comment type="subcellular location">
    <subcellularLocation>
        <location evidence="1">Membrane</location>
        <topology evidence="1">Multi-pass membrane protein</topology>
    </subcellularLocation>
</comment>
<dbReference type="InterPro" id="IPR042356">
    <property type="entry name" value="CLDN1"/>
</dbReference>
<name>A0A5J5C8Y2_9PERO</name>
<accession>A0A5J5C8Y2</accession>
<feature type="transmembrane region" description="Helical" evidence="5">
    <location>
        <begin position="170"/>
        <end position="193"/>
    </location>
</feature>
<evidence type="ECO:0000313" key="6">
    <source>
        <dbReference type="EMBL" id="KAA8578177.1"/>
    </source>
</evidence>
<organism evidence="6 8">
    <name type="scientific">Etheostoma spectabile</name>
    <name type="common">orangethroat darter</name>
    <dbReference type="NCBI Taxonomy" id="54343"/>
    <lineage>
        <taxon>Eukaryota</taxon>
        <taxon>Metazoa</taxon>
        <taxon>Chordata</taxon>
        <taxon>Craniata</taxon>
        <taxon>Vertebrata</taxon>
        <taxon>Euteleostomi</taxon>
        <taxon>Actinopterygii</taxon>
        <taxon>Neopterygii</taxon>
        <taxon>Teleostei</taxon>
        <taxon>Neoteleostei</taxon>
        <taxon>Acanthomorphata</taxon>
        <taxon>Eupercaria</taxon>
        <taxon>Perciformes</taxon>
        <taxon>Percoidei</taxon>
        <taxon>Percidae</taxon>
        <taxon>Etheostomatinae</taxon>
        <taxon>Etheostoma</taxon>
    </lineage>
</organism>
<keyword evidence="4 5" id="KW-0472">Membrane</keyword>
<dbReference type="EMBL" id="VOFY01001019">
    <property type="protein sequence ID" value="KAA8578177.1"/>
    <property type="molecule type" value="Genomic_DNA"/>
</dbReference>
<feature type="transmembrane region" description="Helical" evidence="5">
    <location>
        <begin position="140"/>
        <end position="163"/>
    </location>
</feature>
<dbReference type="AlphaFoldDB" id="A0A5J5C8Y2"/>
<dbReference type="PANTHER" id="PTHR14347:SF3">
    <property type="entry name" value="CLAUDIN DOMAIN-CONTAINING PROTEIN 1"/>
    <property type="match status" value="1"/>
</dbReference>
<keyword evidence="8" id="KW-1185">Reference proteome</keyword>
<evidence type="ECO:0000313" key="7">
    <source>
        <dbReference type="EMBL" id="KAA8579149.1"/>
    </source>
</evidence>
<keyword evidence="3 5" id="KW-1133">Transmembrane helix</keyword>
<feature type="non-terminal residue" evidence="6">
    <location>
        <position position="419"/>
    </location>
</feature>
<proteinExistence type="predicted"/>
<dbReference type="Pfam" id="PF13903">
    <property type="entry name" value="Claudin_2"/>
    <property type="match status" value="1"/>
</dbReference>
<dbReference type="Proteomes" id="UP000327493">
    <property type="component" value="Unassembled WGS sequence"/>
</dbReference>
<protein>
    <recommendedName>
        <fullName evidence="9">Claudin domain-containing protein 1</fullName>
    </recommendedName>
</protein>
<dbReference type="InterPro" id="IPR004031">
    <property type="entry name" value="PMP22/EMP/MP20/Claudin"/>
</dbReference>
<feature type="transmembrane region" description="Helical" evidence="5">
    <location>
        <begin position="213"/>
        <end position="236"/>
    </location>
</feature>
<feature type="transmembrane region" description="Helical" evidence="5">
    <location>
        <begin position="7"/>
        <end position="28"/>
    </location>
</feature>
<keyword evidence="2 5" id="KW-0812">Transmembrane</keyword>
<gene>
    <name evidence="6" type="ORF">FQN60_005398</name>
    <name evidence="7" type="ORF">FQN60_007269</name>
</gene>
<evidence type="ECO:0000256" key="4">
    <source>
        <dbReference type="ARBA" id="ARBA00023136"/>
    </source>
</evidence>
<dbReference type="GO" id="GO:0016020">
    <property type="term" value="C:membrane"/>
    <property type="evidence" value="ECO:0007669"/>
    <property type="project" value="UniProtKB-SubCell"/>
</dbReference>
<sequence>MVDNRYATALVIACVLSILATVYLSVAIGTQHWYQYSSPTVRGEANVSDVRSMYEEFMDGEFDEKTYSDTLFRLNGTVGLWWRCVLVPANAHWYKEPDVKVMLECRSFTLLQQFTPKYKEPGNHNSGEDMLRTYLWRCQFLLPLVSLGLVVLAALTGFCACLCRSLTPTLGIGVLHLLAGLFTLATVCCYLAGMDLLHRVSMLPDKVDGSLGWSLYLALISSPLHMMAAALLVWAARSHSQNYYRMTAYRISKYVQADPVTVRIRNEAQAHVGSGVVEVTNKINRLRISFWTQHGVQFSGSDYLVGGIVWYGTTGRQRNNVITTHHHNCFQEHHHLSPTYLSLAWVKQRLRSVSVYLRHCCMARGFDSTISTDRGSPSSFSITFFSSFSISLTKYTPDSSLPCVPPHTATRGNLGKHTT</sequence>
<evidence type="ECO:0000256" key="1">
    <source>
        <dbReference type="ARBA" id="ARBA00004141"/>
    </source>
</evidence>
<evidence type="ECO:0000256" key="5">
    <source>
        <dbReference type="SAM" id="Phobius"/>
    </source>
</evidence>
<reference evidence="6 8" key="1">
    <citation type="submission" date="2019-08" db="EMBL/GenBank/DDBJ databases">
        <title>A chromosome-level genome assembly, high-density linkage maps, and genome scans reveal the genomic architecture of hybrid incompatibilities underlying speciation via character displacement in darters (Percidae: Etheostominae).</title>
        <authorList>
            <person name="Moran R.L."/>
            <person name="Catchen J.M."/>
            <person name="Fuller R.C."/>
        </authorList>
    </citation>
    <scope>NUCLEOTIDE SEQUENCE [LARGE SCALE GENOMIC DNA]</scope>
    <source>
        <strain evidence="6">EspeVRDwgs_2016</strain>
        <tissue evidence="6">Muscle</tissue>
    </source>
</reference>